<keyword evidence="5 10" id="KW-0378">Hydrolase</keyword>
<dbReference type="CDD" id="cd03890">
    <property type="entry name" value="M20_pepD"/>
    <property type="match status" value="1"/>
</dbReference>
<name>A0A3B0UCH6_9ZZZZ</name>
<dbReference type="Pfam" id="PF07687">
    <property type="entry name" value="M20_dimer"/>
    <property type="match status" value="1"/>
</dbReference>
<keyword evidence="3" id="KW-0645">Protease</keyword>
<dbReference type="GO" id="GO:0046872">
    <property type="term" value="F:metal ion binding"/>
    <property type="evidence" value="ECO:0007669"/>
    <property type="project" value="UniProtKB-KW"/>
</dbReference>
<evidence type="ECO:0000256" key="2">
    <source>
        <dbReference type="ARBA" id="ARBA00001947"/>
    </source>
</evidence>
<evidence type="ECO:0000256" key="4">
    <source>
        <dbReference type="ARBA" id="ARBA00022723"/>
    </source>
</evidence>
<dbReference type="InterPro" id="IPR002933">
    <property type="entry name" value="Peptidase_M20"/>
</dbReference>
<dbReference type="SUPFAM" id="SSF53187">
    <property type="entry name" value="Zn-dependent exopeptidases"/>
    <property type="match status" value="1"/>
</dbReference>
<dbReference type="InterPro" id="IPR011650">
    <property type="entry name" value="Peptidase_M20_dimer"/>
</dbReference>
<protein>
    <submittedName>
        <fullName evidence="10">Cytosol nonspecific dipeptidase</fullName>
        <ecNumber evidence="10">3.4.13.18</ecNumber>
    </submittedName>
</protein>
<keyword evidence="7" id="KW-0482">Metalloprotease</keyword>
<dbReference type="FunFam" id="3.40.630.10:FF:000018">
    <property type="entry name" value="Aminoacyl-histidine dipeptidase PepD"/>
    <property type="match status" value="1"/>
</dbReference>
<dbReference type="EMBL" id="UOES01000363">
    <property type="protein sequence ID" value="VAW28198.1"/>
    <property type="molecule type" value="Genomic_DNA"/>
</dbReference>
<dbReference type="PANTHER" id="PTHR43501">
    <property type="entry name" value="CYTOSOL NON-SPECIFIC DIPEPTIDASE"/>
    <property type="match status" value="1"/>
</dbReference>
<dbReference type="PANTHER" id="PTHR43501:SF1">
    <property type="entry name" value="CYTOSOL NON-SPECIFIC DIPEPTIDASE"/>
    <property type="match status" value="1"/>
</dbReference>
<keyword evidence="6" id="KW-0862">Zinc</keyword>
<dbReference type="FunFam" id="3.40.630.10:FF:000015">
    <property type="entry name" value="Aminoacyl-histidine dipeptidase PepD"/>
    <property type="match status" value="1"/>
</dbReference>
<keyword evidence="4" id="KW-0479">Metal-binding</keyword>
<evidence type="ECO:0000256" key="3">
    <source>
        <dbReference type="ARBA" id="ARBA00022670"/>
    </source>
</evidence>
<gene>
    <name evidence="10" type="ORF">MNBD_BACTEROID06-471</name>
</gene>
<dbReference type="InterPro" id="IPR001160">
    <property type="entry name" value="Peptidase_M20C"/>
</dbReference>
<dbReference type="GO" id="GO:0070573">
    <property type="term" value="F:metallodipeptidase activity"/>
    <property type="evidence" value="ECO:0007669"/>
    <property type="project" value="TreeGrafter"/>
</dbReference>
<evidence type="ECO:0000256" key="6">
    <source>
        <dbReference type="ARBA" id="ARBA00022833"/>
    </source>
</evidence>
<proteinExistence type="predicted"/>
<dbReference type="NCBIfam" id="TIGR01893">
    <property type="entry name" value="aa-his-dipept"/>
    <property type="match status" value="1"/>
</dbReference>
<keyword evidence="10" id="KW-0224">Dipeptidase</keyword>
<evidence type="ECO:0000259" key="9">
    <source>
        <dbReference type="Pfam" id="PF07687"/>
    </source>
</evidence>
<accession>A0A3B0UCH6</accession>
<sequence>MNHKKLVKVNNYQVSMANDVRVLEPNPLWKNFADLNEVPRGSKKEEKVIEFAKNFGENLGLKTYVDEVGNVIIKKPASAGMENRPVVALQSHLDMVHQKNADTDFDFDTQGIQMYVEGDWVKAKGTTLGADNGIGIAAIMALLESTDIAHPPLEALFTIDEETGMTGAIGLKGGLLDAKILLNLDTEDDDELTIGCAGGIDVTAEGIYKEEDLEGDYTSFTVVVKGLTGGHSGVDIQLGRGNANKLMNRFFTELANNDAEVAINSIDGGGLRNAIPRESKAVISILATNLEQFNSVVTDFNKMLTSEFASTDANAKLVATSTEKAPTRLNSEFQSKLLKGIYACPNGIYRMSSEIEGLVQTSNNLARVLVKEGVYEILCLTRSASETEKQDEVNTIRGAFELIGATVTTSGSYPGWEPKPEAGIIKLMQGLYKEMFGSEAHVSAIHAGLECGILGTNYPEMEMISFGPNIYGAHSPDERAQISSVQKFWKYLLETLKRVE</sequence>
<evidence type="ECO:0000256" key="5">
    <source>
        <dbReference type="ARBA" id="ARBA00022801"/>
    </source>
</evidence>
<dbReference type="AlphaFoldDB" id="A0A3B0UCH6"/>
<comment type="cofactor">
    <cofactor evidence="2">
        <name>Zn(2+)</name>
        <dbReference type="ChEBI" id="CHEBI:29105"/>
    </cofactor>
</comment>
<keyword evidence="8" id="KW-0170">Cobalt</keyword>
<dbReference type="Pfam" id="PF01546">
    <property type="entry name" value="Peptidase_M20"/>
    <property type="match status" value="1"/>
</dbReference>
<evidence type="ECO:0000256" key="7">
    <source>
        <dbReference type="ARBA" id="ARBA00023049"/>
    </source>
</evidence>
<dbReference type="Gene3D" id="3.40.630.10">
    <property type="entry name" value="Zn peptidases"/>
    <property type="match status" value="2"/>
</dbReference>
<reference evidence="10" key="1">
    <citation type="submission" date="2018-06" db="EMBL/GenBank/DDBJ databases">
        <authorList>
            <person name="Zhirakovskaya E."/>
        </authorList>
    </citation>
    <scope>NUCLEOTIDE SEQUENCE</scope>
</reference>
<dbReference type="PIRSF" id="PIRSF016599">
    <property type="entry name" value="Xaa-His_dipept"/>
    <property type="match status" value="1"/>
</dbReference>
<evidence type="ECO:0000313" key="10">
    <source>
        <dbReference type="EMBL" id="VAW28198.1"/>
    </source>
</evidence>
<feature type="domain" description="Peptidase M20 dimerisation" evidence="9">
    <location>
        <begin position="225"/>
        <end position="309"/>
    </location>
</feature>
<evidence type="ECO:0000256" key="1">
    <source>
        <dbReference type="ARBA" id="ARBA00001941"/>
    </source>
</evidence>
<dbReference type="GO" id="GO:0006508">
    <property type="term" value="P:proteolysis"/>
    <property type="evidence" value="ECO:0007669"/>
    <property type="project" value="UniProtKB-KW"/>
</dbReference>
<dbReference type="GO" id="GO:0005829">
    <property type="term" value="C:cytosol"/>
    <property type="evidence" value="ECO:0007669"/>
    <property type="project" value="TreeGrafter"/>
</dbReference>
<dbReference type="EC" id="3.4.13.18" evidence="10"/>
<organism evidence="10">
    <name type="scientific">hydrothermal vent metagenome</name>
    <dbReference type="NCBI Taxonomy" id="652676"/>
    <lineage>
        <taxon>unclassified sequences</taxon>
        <taxon>metagenomes</taxon>
        <taxon>ecological metagenomes</taxon>
    </lineage>
</organism>
<comment type="cofactor">
    <cofactor evidence="1">
        <name>Co(2+)</name>
        <dbReference type="ChEBI" id="CHEBI:48828"/>
    </cofactor>
</comment>
<dbReference type="PRINTS" id="PR00934">
    <property type="entry name" value="XHISDIPTASE"/>
</dbReference>
<evidence type="ECO:0000256" key="8">
    <source>
        <dbReference type="ARBA" id="ARBA00023285"/>
    </source>
</evidence>